<evidence type="ECO:0000313" key="2">
    <source>
        <dbReference type="EMBL" id="RZH69710.1"/>
    </source>
</evidence>
<dbReference type="STRING" id="222984.GCA_000731985_03736"/>
<proteinExistence type="predicted"/>
<sequence>MASAGSESDSTESDDGAVDYGGVRSDQFVPDSPVTVLESTLDWQPERFEDAHRTSVIASDHAPSYRAFLFTESDITLESDRSLEFRVVRGTSESAGRRFVTVAFE</sequence>
<gene>
    <name evidence="2" type="ORF">ELS17_08050</name>
</gene>
<evidence type="ECO:0000256" key="1">
    <source>
        <dbReference type="SAM" id="MobiDB-lite"/>
    </source>
</evidence>
<dbReference type="AlphaFoldDB" id="A0A482Y4A4"/>
<evidence type="ECO:0000313" key="3">
    <source>
        <dbReference type="Proteomes" id="UP000292704"/>
    </source>
</evidence>
<protein>
    <submittedName>
        <fullName evidence="2">Uncharacterized protein</fullName>
    </submittedName>
</protein>
<dbReference type="EMBL" id="SHMR01000001">
    <property type="protein sequence ID" value="RZH69710.1"/>
    <property type="molecule type" value="Genomic_DNA"/>
</dbReference>
<dbReference type="Proteomes" id="UP000292704">
    <property type="component" value="Unassembled WGS sequence"/>
</dbReference>
<organism evidence="2 3">
    <name type="scientific">Natrinema altunense</name>
    <dbReference type="NCBI Taxonomy" id="222984"/>
    <lineage>
        <taxon>Archaea</taxon>
        <taxon>Methanobacteriati</taxon>
        <taxon>Methanobacteriota</taxon>
        <taxon>Stenosarchaea group</taxon>
        <taxon>Halobacteria</taxon>
        <taxon>Halobacteriales</taxon>
        <taxon>Natrialbaceae</taxon>
        <taxon>Natrinema</taxon>
    </lineage>
</organism>
<reference evidence="2 3" key="1">
    <citation type="submission" date="2019-02" db="EMBL/GenBank/DDBJ databases">
        <title>Genome analysis provides insights into bioremediation potentialities and Haloocin production by Natrinema altunense strain 4.1R isolated from Chott Douz in Tunisian desert.</title>
        <authorList>
            <person name="Najjari A."/>
            <person name="Youssef N."/>
            <person name="Ben Dhia O."/>
            <person name="Ferjani R."/>
            <person name="El Hidri D."/>
            <person name="Ouzari H.I."/>
            <person name="Cherif A."/>
        </authorList>
    </citation>
    <scope>NUCLEOTIDE SEQUENCE [LARGE SCALE GENOMIC DNA]</scope>
    <source>
        <strain evidence="2 3">4.1R</strain>
    </source>
</reference>
<feature type="region of interest" description="Disordered" evidence="1">
    <location>
        <begin position="1"/>
        <end position="26"/>
    </location>
</feature>
<comment type="caution">
    <text evidence="2">The sequence shown here is derived from an EMBL/GenBank/DDBJ whole genome shotgun (WGS) entry which is preliminary data.</text>
</comment>
<accession>A0A482Y4A4</accession>
<name>A0A482Y4A4_9EURY</name>
<dbReference type="OrthoDB" id="168187at2157"/>